<sequence>MLSTRKARIHLIPRVIAFAAAFYAFCWISGFPREYDDDELPPDGQHRKLSTSHSPHSVPIDQVVVSIKTTATDAYSKLPPMLVLTKPIYHDTLLLMSDLEMDIGAFHVEDVLNKFNTHIVESSEDFYRYHQQIDFARAGRELRTLQEVDPQKEMEIRDKLDKYKWLRMVGKTWELRPDRSWYVFVDTDTYLFRSNLMSWLGHYDATEPYFLGNPPDKTSFAPFALGGTMFVLSLKAMQELLVEREMVVPDWDSRIANHASGFEVLSSALSSEISLSLNSSFTRGISGLHPGTIPYGPGMWCEPVIALHSVPAELASDIWRLERDREEYNHVREPMTFEVLWKSFIQPEDMLNARDNWDNLSSGPENAKWNILFEGTQHHKQAAERTHRHIHRDEDGKASSGEDSWEACRDSCYNNDHCVQFSYSSLPTPNYNENPSTKCHLSSSMRLGGPIDPQDVVVDGKKQTRTWSSGWRKDKFEKWAQQQRCKGQQN</sequence>
<comment type="caution">
    <text evidence="1">The sequence shown here is derived from an EMBL/GenBank/DDBJ whole genome shotgun (WGS) entry which is preliminary data.</text>
</comment>
<evidence type="ECO:0000313" key="2">
    <source>
        <dbReference type="Proteomes" id="UP000799755"/>
    </source>
</evidence>
<accession>A0ACB6R348</accession>
<name>A0ACB6R348_9PLEO</name>
<gene>
    <name evidence="1" type="ORF">BDR25DRAFT_301844</name>
</gene>
<dbReference type="EMBL" id="MU003499">
    <property type="protein sequence ID" value="KAF2473669.1"/>
    <property type="molecule type" value="Genomic_DNA"/>
</dbReference>
<dbReference type="Proteomes" id="UP000799755">
    <property type="component" value="Unassembled WGS sequence"/>
</dbReference>
<proteinExistence type="predicted"/>
<protein>
    <submittedName>
        <fullName evidence="1">Uncharacterized protein</fullName>
    </submittedName>
</protein>
<keyword evidence="2" id="KW-1185">Reference proteome</keyword>
<evidence type="ECO:0000313" key="1">
    <source>
        <dbReference type="EMBL" id="KAF2473669.1"/>
    </source>
</evidence>
<organism evidence="1 2">
    <name type="scientific">Lindgomyces ingoldianus</name>
    <dbReference type="NCBI Taxonomy" id="673940"/>
    <lineage>
        <taxon>Eukaryota</taxon>
        <taxon>Fungi</taxon>
        <taxon>Dikarya</taxon>
        <taxon>Ascomycota</taxon>
        <taxon>Pezizomycotina</taxon>
        <taxon>Dothideomycetes</taxon>
        <taxon>Pleosporomycetidae</taxon>
        <taxon>Pleosporales</taxon>
        <taxon>Lindgomycetaceae</taxon>
        <taxon>Lindgomyces</taxon>
    </lineage>
</organism>
<reference evidence="1" key="1">
    <citation type="journal article" date="2020" name="Stud. Mycol.">
        <title>101 Dothideomycetes genomes: a test case for predicting lifestyles and emergence of pathogens.</title>
        <authorList>
            <person name="Haridas S."/>
            <person name="Albert R."/>
            <person name="Binder M."/>
            <person name="Bloem J."/>
            <person name="Labutti K."/>
            <person name="Salamov A."/>
            <person name="Andreopoulos B."/>
            <person name="Baker S."/>
            <person name="Barry K."/>
            <person name="Bills G."/>
            <person name="Bluhm B."/>
            <person name="Cannon C."/>
            <person name="Castanera R."/>
            <person name="Culley D."/>
            <person name="Daum C."/>
            <person name="Ezra D."/>
            <person name="Gonzalez J."/>
            <person name="Henrissat B."/>
            <person name="Kuo A."/>
            <person name="Liang C."/>
            <person name="Lipzen A."/>
            <person name="Lutzoni F."/>
            <person name="Magnuson J."/>
            <person name="Mondo S."/>
            <person name="Nolan M."/>
            <person name="Ohm R."/>
            <person name="Pangilinan J."/>
            <person name="Park H.-J."/>
            <person name="Ramirez L."/>
            <person name="Alfaro M."/>
            <person name="Sun H."/>
            <person name="Tritt A."/>
            <person name="Yoshinaga Y."/>
            <person name="Zwiers L.-H."/>
            <person name="Turgeon B."/>
            <person name="Goodwin S."/>
            <person name="Spatafora J."/>
            <person name="Crous P."/>
            <person name="Grigoriev I."/>
        </authorList>
    </citation>
    <scope>NUCLEOTIDE SEQUENCE</scope>
    <source>
        <strain evidence="1">ATCC 200398</strain>
    </source>
</reference>